<evidence type="ECO:0000313" key="9">
    <source>
        <dbReference type="EMBL" id="KAF2398400.1"/>
    </source>
</evidence>
<dbReference type="Gene3D" id="3.30.40.10">
    <property type="entry name" value="Zinc/RING finger domain, C3HC4 (zinc finger)"/>
    <property type="match status" value="1"/>
</dbReference>
<keyword evidence="4" id="KW-0862">Zinc</keyword>
<dbReference type="InterPro" id="IPR019786">
    <property type="entry name" value="Zinc_finger_PHD-type_CS"/>
</dbReference>
<evidence type="ECO:0000259" key="8">
    <source>
        <dbReference type="PROSITE" id="PS50016"/>
    </source>
</evidence>
<evidence type="ECO:0000256" key="1">
    <source>
        <dbReference type="ARBA" id="ARBA00004123"/>
    </source>
</evidence>
<dbReference type="GO" id="GO:0045814">
    <property type="term" value="P:negative regulation of gene expression, epigenetic"/>
    <property type="evidence" value="ECO:0007669"/>
    <property type="project" value="TreeGrafter"/>
</dbReference>
<gene>
    <name evidence="9" type="ORF">EJ06DRAFT_460337</name>
</gene>
<sequence>SQVLTFKLQDGATSAPAPSTPVMEYSATTEELLRRFRSQVTAATGTPGYEAAREQVLRGMVTSDKLPIPPPSTAPKRGRGRGRGRGSALSRTASTGESTPVSASPVERGRGRVGRPRGRGRGGGRGGKRKREESADDDEDSEDDSEISSSYAPMPTRTKSGRNVNKPTQFVPTIPSPTREPKRRKVHRRTMDSAVCTMCKRGVSTSQNTIVFCDKCSKPYHMYCHDPPIDREFVDIAEKEWFCLACSPVEGDPAVSRAAELDGGANATFEDKRAYLFSLSRLDLVNMILKMASAHPELAIIPLKTPTTSATISTPNSTAALSAAPQSGSMSTALTGGSTHVAFDPQTAFEEDYDSDLPAHYPKPGKGLIRNIIHSPDDPAWVMEDNDVFSH</sequence>
<evidence type="ECO:0000256" key="3">
    <source>
        <dbReference type="ARBA" id="ARBA00022771"/>
    </source>
</evidence>
<feature type="region of interest" description="Disordered" evidence="7">
    <location>
        <begin position="43"/>
        <end position="189"/>
    </location>
</feature>
<evidence type="ECO:0000256" key="6">
    <source>
        <dbReference type="PROSITE-ProRule" id="PRU00146"/>
    </source>
</evidence>
<protein>
    <recommendedName>
        <fullName evidence="8">PHD-type domain-containing protein</fullName>
    </recommendedName>
</protein>
<reference evidence="9" key="1">
    <citation type="journal article" date="2020" name="Stud. Mycol.">
        <title>101 Dothideomycetes genomes: a test case for predicting lifestyles and emergence of pathogens.</title>
        <authorList>
            <person name="Haridas S."/>
            <person name="Albert R."/>
            <person name="Binder M."/>
            <person name="Bloem J."/>
            <person name="Labutti K."/>
            <person name="Salamov A."/>
            <person name="Andreopoulos B."/>
            <person name="Baker S."/>
            <person name="Barry K."/>
            <person name="Bills G."/>
            <person name="Bluhm B."/>
            <person name="Cannon C."/>
            <person name="Castanera R."/>
            <person name="Culley D."/>
            <person name="Daum C."/>
            <person name="Ezra D."/>
            <person name="Gonzalez J."/>
            <person name="Henrissat B."/>
            <person name="Kuo A."/>
            <person name="Liang C."/>
            <person name="Lipzen A."/>
            <person name="Lutzoni F."/>
            <person name="Magnuson J."/>
            <person name="Mondo S."/>
            <person name="Nolan M."/>
            <person name="Ohm R."/>
            <person name="Pangilinan J."/>
            <person name="Park H.-J."/>
            <person name="Ramirez L."/>
            <person name="Alfaro M."/>
            <person name="Sun H."/>
            <person name="Tritt A."/>
            <person name="Yoshinaga Y."/>
            <person name="Zwiers L.-H."/>
            <person name="Turgeon B."/>
            <person name="Goodwin S."/>
            <person name="Spatafora J."/>
            <person name="Crous P."/>
            <person name="Grigoriev I."/>
        </authorList>
    </citation>
    <scope>NUCLEOTIDE SEQUENCE</scope>
    <source>
        <strain evidence="9">CBS 262.69</strain>
    </source>
</reference>
<accession>A0A6G1HQV5</accession>
<feature type="region of interest" description="Disordered" evidence="7">
    <location>
        <begin position="1"/>
        <end position="23"/>
    </location>
</feature>
<evidence type="ECO:0000256" key="2">
    <source>
        <dbReference type="ARBA" id="ARBA00022723"/>
    </source>
</evidence>
<dbReference type="OrthoDB" id="5863171at2759"/>
<name>A0A6G1HQV5_9PEZI</name>
<feature type="non-terminal residue" evidence="9">
    <location>
        <position position="1"/>
    </location>
</feature>
<dbReference type="AlphaFoldDB" id="A0A6G1HQV5"/>
<proteinExistence type="predicted"/>
<dbReference type="InterPro" id="IPR001965">
    <property type="entry name" value="Znf_PHD"/>
</dbReference>
<dbReference type="GO" id="GO:0003677">
    <property type="term" value="F:DNA binding"/>
    <property type="evidence" value="ECO:0007669"/>
    <property type="project" value="TreeGrafter"/>
</dbReference>
<dbReference type="PANTHER" id="PTHR12628:SF10">
    <property type="entry name" value="HOMEOBOX DOMAIN-CONTAINING PROTEIN"/>
    <property type="match status" value="1"/>
</dbReference>
<feature type="compositionally biased region" description="Acidic residues" evidence="7">
    <location>
        <begin position="134"/>
        <end position="146"/>
    </location>
</feature>
<dbReference type="PANTHER" id="PTHR12628">
    <property type="entry name" value="POLYCOMB-LIKE TRANSCRIPTION FACTOR"/>
    <property type="match status" value="1"/>
</dbReference>
<dbReference type="CDD" id="cd15502">
    <property type="entry name" value="PHD_Phf1p_Phf2p_like"/>
    <property type="match status" value="1"/>
</dbReference>
<dbReference type="InterPro" id="IPR011011">
    <property type="entry name" value="Znf_FYVE_PHD"/>
</dbReference>
<evidence type="ECO:0000256" key="4">
    <source>
        <dbReference type="ARBA" id="ARBA00022833"/>
    </source>
</evidence>
<evidence type="ECO:0000313" key="10">
    <source>
        <dbReference type="Proteomes" id="UP000799640"/>
    </source>
</evidence>
<dbReference type="PROSITE" id="PS50016">
    <property type="entry name" value="ZF_PHD_2"/>
    <property type="match status" value="1"/>
</dbReference>
<keyword evidence="3 6" id="KW-0863">Zinc-finger</keyword>
<dbReference type="SMART" id="SM00249">
    <property type="entry name" value="PHD"/>
    <property type="match status" value="1"/>
</dbReference>
<keyword evidence="10" id="KW-1185">Reference proteome</keyword>
<keyword evidence="5" id="KW-0539">Nucleus</keyword>
<dbReference type="InterPro" id="IPR019787">
    <property type="entry name" value="Znf_PHD-finger"/>
</dbReference>
<feature type="compositionally biased region" description="Polar residues" evidence="7">
    <location>
        <begin position="89"/>
        <end position="102"/>
    </location>
</feature>
<dbReference type="SUPFAM" id="SSF57903">
    <property type="entry name" value="FYVE/PHD zinc finger"/>
    <property type="match status" value="1"/>
</dbReference>
<dbReference type="Pfam" id="PF00628">
    <property type="entry name" value="PHD"/>
    <property type="match status" value="1"/>
</dbReference>
<feature type="domain" description="PHD-type" evidence="8">
    <location>
        <begin position="193"/>
        <end position="249"/>
    </location>
</feature>
<dbReference type="GO" id="GO:0005634">
    <property type="term" value="C:nucleus"/>
    <property type="evidence" value="ECO:0007669"/>
    <property type="project" value="UniProtKB-SubCell"/>
</dbReference>
<evidence type="ECO:0000256" key="5">
    <source>
        <dbReference type="ARBA" id="ARBA00023242"/>
    </source>
</evidence>
<evidence type="ECO:0000256" key="7">
    <source>
        <dbReference type="SAM" id="MobiDB-lite"/>
    </source>
</evidence>
<dbReference type="PROSITE" id="PS01359">
    <property type="entry name" value="ZF_PHD_1"/>
    <property type="match status" value="1"/>
</dbReference>
<dbReference type="GO" id="GO:0003682">
    <property type="term" value="F:chromatin binding"/>
    <property type="evidence" value="ECO:0007669"/>
    <property type="project" value="TreeGrafter"/>
</dbReference>
<feature type="non-terminal residue" evidence="9">
    <location>
        <position position="391"/>
    </location>
</feature>
<organism evidence="9 10">
    <name type="scientific">Trichodelitschia bisporula</name>
    <dbReference type="NCBI Taxonomy" id="703511"/>
    <lineage>
        <taxon>Eukaryota</taxon>
        <taxon>Fungi</taxon>
        <taxon>Dikarya</taxon>
        <taxon>Ascomycota</taxon>
        <taxon>Pezizomycotina</taxon>
        <taxon>Dothideomycetes</taxon>
        <taxon>Dothideomycetes incertae sedis</taxon>
        <taxon>Phaeotrichales</taxon>
        <taxon>Phaeotrichaceae</taxon>
        <taxon>Trichodelitschia</taxon>
    </lineage>
</organism>
<feature type="compositionally biased region" description="Polar residues" evidence="7">
    <location>
        <begin position="157"/>
        <end position="171"/>
    </location>
</feature>
<dbReference type="EMBL" id="ML996700">
    <property type="protein sequence ID" value="KAF2398400.1"/>
    <property type="molecule type" value="Genomic_DNA"/>
</dbReference>
<dbReference type="GO" id="GO:0008270">
    <property type="term" value="F:zinc ion binding"/>
    <property type="evidence" value="ECO:0007669"/>
    <property type="project" value="UniProtKB-KW"/>
</dbReference>
<dbReference type="Proteomes" id="UP000799640">
    <property type="component" value="Unassembled WGS sequence"/>
</dbReference>
<keyword evidence="2" id="KW-0479">Metal-binding</keyword>
<feature type="compositionally biased region" description="Basic residues" evidence="7">
    <location>
        <begin position="111"/>
        <end position="129"/>
    </location>
</feature>
<dbReference type="InterPro" id="IPR013083">
    <property type="entry name" value="Znf_RING/FYVE/PHD"/>
</dbReference>
<comment type="subcellular location">
    <subcellularLocation>
        <location evidence="1">Nucleus</location>
    </subcellularLocation>
</comment>